<gene>
    <name evidence="2" type="ORF">SAMN05421791_103232</name>
</gene>
<protein>
    <submittedName>
        <fullName evidence="2">Niacin transporter</fullName>
    </submittedName>
</protein>
<name>A0A1G7RYU9_9LACT</name>
<dbReference type="STRING" id="120956.SAMN05421791_103232"/>
<evidence type="ECO:0000256" key="1">
    <source>
        <dbReference type="SAM" id="Phobius"/>
    </source>
</evidence>
<organism evidence="2 3">
    <name type="scientific">Facklamia miroungae</name>
    <dbReference type="NCBI Taxonomy" id="120956"/>
    <lineage>
        <taxon>Bacteria</taxon>
        <taxon>Bacillati</taxon>
        <taxon>Bacillota</taxon>
        <taxon>Bacilli</taxon>
        <taxon>Lactobacillales</taxon>
        <taxon>Aerococcaceae</taxon>
        <taxon>Facklamia</taxon>
    </lineage>
</organism>
<dbReference type="RefSeq" id="WP_090289636.1">
    <property type="nucleotide sequence ID" value="NZ_FNCK01000003.1"/>
</dbReference>
<sequence length="188" mass="20561">MTQSFKLSKTRQLTFASLLTAIGIIIPMVMPLKIVIPPASYTLASHVAIFVAMFISPFTAVLVSLGTSLGFQLAGFPLIIVARAASHVVFAYVGANMLEKRPEWLATRNSKWTFALIINLIHAVAEVAVVFFLTQFGLNTASENFLYVLIVLVGGGTVIHGMVDYFMSDYFAKQLATRAKIPVYPITE</sequence>
<proteinExistence type="predicted"/>
<accession>A0A1G7RYU9</accession>
<dbReference type="AlphaFoldDB" id="A0A1G7RYU9"/>
<evidence type="ECO:0000313" key="2">
    <source>
        <dbReference type="EMBL" id="SDG15942.1"/>
    </source>
</evidence>
<dbReference type="Gene3D" id="1.10.1760.20">
    <property type="match status" value="1"/>
</dbReference>
<feature type="transmembrane region" description="Helical" evidence="1">
    <location>
        <begin position="114"/>
        <end position="133"/>
    </location>
</feature>
<dbReference type="EMBL" id="FNCK01000003">
    <property type="protein sequence ID" value="SDG15942.1"/>
    <property type="molecule type" value="Genomic_DNA"/>
</dbReference>
<keyword evidence="3" id="KW-1185">Reference proteome</keyword>
<reference evidence="2 3" key="1">
    <citation type="submission" date="2016-10" db="EMBL/GenBank/DDBJ databases">
        <authorList>
            <person name="de Groot N.N."/>
        </authorList>
    </citation>
    <scope>NUCLEOTIDE SEQUENCE [LARGE SCALE GENOMIC DNA]</scope>
    <source>
        <strain evidence="2 3">ATCC BAA-466</strain>
    </source>
</reference>
<feature type="transmembrane region" description="Helical" evidence="1">
    <location>
        <begin position="145"/>
        <end position="167"/>
    </location>
</feature>
<keyword evidence="1" id="KW-0472">Membrane</keyword>
<keyword evidence="1" id="KW-0812">Transmembrane</keyword>
<feature type="transmembrane region" description="Helical" evidence="1">
    <location>
        <begin position="43"/>
        <end position="65"/>
    </location>
</feature>
<keyword evidence="1" id="KW-1133">Transmembrane helix</keyword>
<feature type="transmembrane region" description="Helical" evidence="1">
    <location>
        <begin position="71"/>
        <end position="93"/>
    </location>
</feature>
<dbReference type="Proteomes" id="UP000199708">
    <property type="component" value="Unassembled WGS sequence"/>
</dbReference>
<feature type="transmembrane region" description="Helical" evidence="1">
    <location>
        <begin position="15"/>
        <end position="36"/>
    </location>
</feature>
<evidence type="ECO:0000313" key="3">
    <source>
        <dbReference type="Proteomes" id="UP000199708"/>
    </source>
</evidence>